<feature type="compositionally biased region" description="Low complexity" evidence="6">
    <location>
        <begin position="101"/>
        <end position="110"/>
    </location>
</feature>
<dbReference type="FunFam" id="3.60.15.10:FF:000010">
    <property type="entry name" value="DNA cross-link repair 1A"/>
    <property type="match status" value="1"/>
</dbReference>
<dbReference type="PANTHER" id="PTHR23240:SF6">
    <property type="entry name" value="DNA CROSS-LINK REPAIR 1A PROTEIN"/>
    <property type="match status" value="1"/>
</dbReference>
<feature type="compositionally biased region" description="Low complexity" evidence="6">
    <location>
        <begin position="59"/>
        <end position="70"/>
    </location>
</feature>
<dbReference type="GO" id="GO:0005634">
    <property type="term" value="C:nucleus"/>
    <property type="evidence" value="ECO:0007669"/>
    <property type="project" value="UniProtKB-SubCell"/>
</dbReference>
<dbReference type="SUPFAM" id="SSF56281">
    <property type="entry name" value="Metallo-hydrolase/oxidoreductase"/>
    <property type="match status" value="1"/>
</dbReference>
<feature type="region of interest" description="Disordered" evidence="6">
    <location>
        <begin position="760"/>
        <end position="784"/>
    </location>
</feature>
<dbReference type="Pfam" id="PF07522">
    <property type="entry name" value="DRMBL"/>
    <property type="match status" value="1"/>
</dbReference>
<dbReference type="AlphaFoldDB" id="A0A197K0P8"/>
<feature type="region of interest" description="Disordered" evidence="6">
    <location>
        <begin position="369"/>
        <end position="416"/>
    </location>
</feature>
<reference evidence="8 9" key="1">
    <citation type="submission" date="2016-05" db="EMBL/GenBank/DDBJ databases">
        <title>Genome sequencing reveals origins of a unique bacterial endosymbiosis in the earliest lineages of terrestrial Fungi.</title>
        <authorList>
            <consortium name="DOE Joint Genome Institute"/>
            <person name="Uehling J."/>
            <person name="Gryganskyi A."/>
            <person name="Hameed K."/>
            <person name="Tschaplinski T."/>
            <person name="Misztal P."/>
            <person name="Wu S."/>
            <person name="Desiro A."/>
            <person name="Vande Pol N."/>
            <person name="Du Z.-Y."/>
            <person name="Zienkiewicz A."/>
            <person name="Zienkiewicz K."/>
            <person name="Morin E."/>
            <person name="Tisserant E."/>
            <person name="Splivallo R."/>
            <person name="Hainaut M."/>
            <person name="Henrissat B."/>
            <person name="Ohm R."/>
            <person name="Kuo A."/>
            <person name="Yan J."/>
            <person name="Lipzen A."/>
            <person name="Nolan M."/>
            <person name="Labutti K."/>
            <person name="Barry K."/>
            <person name="Goldstein A."/>
            <person name="Labbe J."/>
            <person name="Schadt C."/>
            <person name="Tuskan G."/>
            <person name="Grigoriev I."/>
            <person name="Martin F."/>
            <person name="Vilgalys R."/>
            <person name="Bonito G."/>
        </authorList>
    </citation>
    <scope>NUCLEOTIDE SEQUENCE [LARGE SCALE GENOMIC DNA]</scope>
    <source>
        <strain evidence="8 9">AG-77</strain>
    </source>
</reference>
<dbReference type="STRING" id="1314771.A0A197K0P8"/>
<gene>
    <name evidence="8" type="ORF">K457DRAFT_125409</name>
</gene>
<comment type="similarity">
    <text evidence="2">Belongs to the DNA repair metallo-beta-lactamase (DRMBL) family.</text>
</comment>
<dbReference type="GO" id="GO:0003684">
    <property type="term" value="F:damaged DNA binding"/>
    <property type="evidence" value="ECO:0007669"/>
    <property type="project" value="TreeGrafter"/>
</dbReference>
<dbReference type="EMBL" id="KV442036">
    <property type="protein sequence ID" value="OAQ30266.1"/>
    <property type="molecule type" value="Genomic_DNA"/>
</dbReference>
<dbReference type="CDD" id="cd16273">
    <property type="entry name" value="SNM1A-1C-like_MBL-fold"/>
    <property type="match status" value="1"/>
</dbReference>
<keyword evidence="4" id="KW-0234">DNA repair</keyword>
<evidence type="ECO:0000313" key="8">
    <source>
        <dbReference type="EMBL" id="OAQ30266.1"/>
    </source>
</evidence>
<evidence type="ECO:0000256" key="6">
    <source>
        <dbReference type="SAM" id="MobiDB-lite"/>
    </source>
</evidence>
<evidence type="ECO:0000256" key="5">
    <source>
        <dbReference type="ARBA" id="ARBA00023242"/>
    </source>
</evidence>
<feature type="compositionally biased region" description="Low complexity" evidence="6">
    <location>
        <begin position="159"/>
        <end position="177"/>
    </location>
</feature>
<feature type="compositionally biased region" description="Low complexity" evidence="6">
    <location>
        <begin position="336"/>
        <end position="348"/>
    </location>
</feature>
<keyword evidence="9" id="KW-1185">Reference proteome</keyword>
<name>A0A197K0P8_9FUNG</name>
<protein>
    <submittedName>
        <fullName evidence="8">DRMBL-domain-containing protein</fullName>
    </submittedName>
</protein>
<dbReference type="PANTHER" id="PTHR23240">
    <property type="entry name" value="DNA CROSS-LINK REPAIR PROTEIN PSO2/SNM1-RELATED"/>
    <property type="match status" value="1"/>
</dbReference>
<comment type="subcellular location">
    <subcellularLocation>
        <location evidence="1">Nucleus</location>
    </subcellularLocation>
</comment>
<evidence type="ECO:0000259" key="7">
    <source>
        <dbReference type="SMART" id="SM00849"/>
    </source>
</evidence>
<evidence type="ECO:0000313" key="9">
    <source>
        <dbReference type="Proteomes" id="UP000078512"/>
    </source>
</evidence>
<feature type="region of interest" description="Disordered" evidence="6">
    <location>
        <begin position="298"/>
        <end position="350"/>
    </location>
</feature>
<dbReference type="GO" id="GO:0036297">
    <property type="term" value="P:interstrand cross-link repair"/>
    <property type="evidence" value="ECO:0007669"/>
    <property type="project" value="TreeGrafter"/>
</dbReference>
<feature type="domain" description="Metallo-beta-lactamase" evidence="7">
    <location>
        <begin position="242"/>
        <end position="592"/>
    </location>
</feature>
<dbReference type="OrthoDB" id="262529at2759"/>
<dbReference type="InterPro" id="IPR011084">
    <property type="entry name" value="DRMBL"/>
</dbReference>
<keyword evidence="5" id="KW-0539">Nucleus</keyword>
<keyword evidence="3" id="KW-0227">DNA damage</keyword>
<dbReference type="GO" id="GO:0006303">
    <property type="term" value="P:double-strand break repair via nonhomologous end joining"/>
    <property type="evidence" value="ECO:0007669"/>
    <property type="project" value="TreeGrafter"/>
</dbReference>
<evidence type="ECO:0000256" key="3">
    <source>
        <dbReference type="ARBA" id="ARBA00022763"/>
    </source>
</evidence>
<dbReference type="SMART" id="SM00849">
    <property type="entry name" value="Lactamase_B"/>
    <property type="match status" value="1"/>
</dbReference>
<dbReference type="GO" id="GO:0035312">
    <property type="term" value="F:5'-3' DNA exonuclease activity"/>
    <property type="evidence" value="ECO:0007669"/>
    <property type="project" value="TreeGrafter"/>
</dbReference>
<feature type="compositionally biased region" description="Polar residues" evidence="6">
    <location>
        <begin position="71"/>
        <end position="100"/>
    </location>
</feature>
<sequence>MNNITSQRKHDLVEETPFHTPQTTNNKNNSNGDTDQPLVKRKRRTISLKRPSSHPPSPTTTSPVSTTTTTIISADTTQQQHAAKPTPTTATVEQSLTDSVRSSSSRSLRSSSRHLHLLIPQQDSAAAWSKSDSERESTNNSILSIPDCDSQKERALQETSTTTTTTTTTPPSKATATTTTTVTAAQSIVQLQCVASEEKEDLDDFETPFVLPTTTTSPNPKAIHHIKAPPTANELAVQGAGGSAAIVVDELIIDATNINNDSNLPEDLMHDPDCNEDPINNDDFELDEIQDWDDFEDINSATPIDPVPENACPTPDAHVNRCLDGSLAEQEQHAPTTSTTTTSAVVASEPLTSRNPLANIIGTIRTVISNFPSYPPQQPQQPQQQPSSNGGGSSSTSKHEGSSKQLNGKKAGGNFKPKAPRPCPFYKKMPDTGFTVDAFCYGKVEGCDAYFLSHFHSDHYGGLTSTWNHGPIYCSSITANLVITRLKVDEQYVKRLPMYEPTVVDGVTVRLMDANHCPGSVLFVFDLHNPKRRYLHTGDFRASPDMIIDPILRQPQNVPIDILYLDTTYSNPRYTFPPQDVVIRETARLICHEVGIQTNNQPAAAVAAVPIVKVIKRVNLMESWLKKETGNSEKLLSMSIKSSQIVKSKQAWKEPAEKNRIVICVGTYLIGKERVFKAIAKAINSKVYVQPHKLEIFKCLEDPELMAMLTSDRHEAQVHLLHMGSDMSPEALQDYLDSLAPTFVRLIAVRPTGWTFTGNKKFTPANDNGPSSTDMPARSPTSLELRPSYTSATVKIYPVPYSEHSSFSELAGFCRSLNIHKVIPTVGVGSEKGRHAMTEWFKRWEQERRQGIGWD</sequence>
<organism evidence="8 9">
    <name type="scientific">Linnemannia elongata AG-77</name>
    <dbReference type="NCBI Taxonomy" id="1314771"/>
    <lineage>
        <taxon>Eukaryota</taxon>
        <taxon>Fungi</taxon>
        <taxon>Fungi incertae sedis</taxon>
        <taxon>Mucoromycota</taxon>
        <taxon>Mortierellomycotina</taxon>
        <taxon>Mortierellomycetes</taxon>
        <taxon>Mortierellales</taxon>
        <taxon>Mortierellaceae</taxon>
        <taxon>Linnemannia</taxon>
    </lineage>
</organism>
<proteinExistence type="inferred from homology"/>
<feature type="compositionally biased region" description="Polar residues" evidence="6">
    <location>
        <begin position="19"/>
        <end position="34"/>
    </location>
</feature>
<evidence type="ECO:0000256" key="2">
    <source>
        <dbReference type="ARBA" id="ARBA00010304"/>
    </source>
</evidence>
<dbReference type="Proteomes" id="UP000078512">
    <property type="component" value="Unassembled WGS sequence"/>
</dbReference>
<accession>A0A197K0P8</accession>
<feature type="region of interest" description="Disordered" evidence="6">
    <location>
        <begin position="1"/>
        <end position="177"/>
    </location>
</feature>
<dbReference type="InterPro" id="IPR036866">
    <property type="entry name" value="RibonucZ/Hydroxyglut_hydro"/>
</dbReference>
<dbReference type="InterPro" id="IPR001279">
    <property type="entry name" value="Metallo-B-lactamas"/>
</dbReference>
<dbReference type="Gene3D" id="3.40.50.12650">
    <property type="match status" value="1"/>
</dbReference>
<feature type="compositionally biased region" description="Basic and acidic residues" evidence="6">
    <location>
        <begin position="8"/>
        <end position="17"/>
    </location>
</feature>
<dbReference type="Gene3D" id="3.60.15.10">
    <property type="entry name" value="Ribonuclease Z/Hydroxyacylglutathione hydrolase-like"/>
    <property type="match status" value="1"/>
</dbReference>
<evidence type="ECO:0000256" key="1">
    <source>
        <dbReference type="ARBA" id="ARBA00004123"/>
    </source>
</evidence>
<evidence type="ECO:0000256" key="4">
    <source>
        <dbReference type="ARBA" id="ARBA00023204"/>
    </source>
</evidence>